<keyword evidence="4" id="KW-0443">Lipid metabolism</keyword>
<dbReference type="OrthoDB" id="273181at2759"/>
<protein>
    <recommendedName>
        <fullName evidence="8">phosphatidylglycerophosphatase</fullName>
        <ecNumber evidence="8">3.1.3.27</ecNumber>
    </recommendedName>
</protein>
<keyword evidence="6" id="KW-1208">Phospholipid metabolism</keyword>
<accession>A0A5A7TDM0</accession>
<dbReference type="Pfam" id="PF22784">
    <property type="entry name" value="PTP-SAK"/>
    <property type="match status" value="1"/>
</dbReference>
<dbReference type="InterPro" id="IPR000387">
    <property type="entry name" value="Tyr_Pase_dom"/>
</dbReference>
<proteinExistence type="inferred from homology"/>
<feature type="domain" description="Tyrosine specific protein phosphatases" evidence="12">
    <location>
        <begin position="137"/>
        <end position="218"/>
    </location>
</feature>
<dbReference type="SUPFAM" id="SSF52799">
    <property type="entry name" value="(Phosphotyrosine protein) phosphatases II"/>
    <property type="match status" value="1"/>
</dbReference>
<dbReference type="PROSITE" id="PS00383">
    <property type="entry name" value="TYR_PHOSPHATASE_1"/>
    <property type="match status" value="1"/>
</dbReference>
<dbReference type="GO" id="GO:0008654">
    <property type="term" value="P:phospholipid biosynthetic process"/>
    <property type="evidence" value="ECO:0007669"/>
    <property type="project" value="UniProtKB-KW"/>
</dbReference>
<dbReference type="PANTHER" id="PTHR46274">
    <property type="entry name" value="PHOSPHATIDYLINOSITOL PHOSPHATASE"/>
    <property type="match status" value="1"/>
</dbReference>
<dbReference type="InterPro" id="IPR057023">
    <property type="entry name" value="PTP-SAK"/>
</dbReference>
<dbReference type="CDD" id="cd14524">
    <property type="entry name" value="PTPMT1"/>
    <property type="match status" value="1"/>
</dbReference>
<evidence type="ECO:0000256" key="7">
    <source>
        <dbReference type="ARBA" id="ARBA00024192"/>
    </source>
</evidence>
<dbReference type="Gene3D" id="3.90.190.10">
    <property type="entry name" value="Protein tyrosine phosphatase superfamily"/>
    <property type="match status" value="1"/>
</dbReference>
<dbReference type="EMBL" id="SSTE01016721">
    <property type="protein sequence ID" value="KAA0041068.1"/>
    <property type="molecule type" value="Genomic_DNA"/>
</dbReference>
<evidence type="ECO:0000256" key="4">
    <source>
        <dbReference type="ARBA" id="ARBA00023098"/>
    </source>
</evidence>
<comment type="similarity">
    <text evidence="1">Belongs to the protein-tyrosine phosphatase family. Non-receptor class dual specificity subfamily.</text>
</comment>
<dbReference type="PANTHER" id="PTHR46274:SF9">
    <property type="entry name" value="PHOSPHATIDYLGLYCEROPHOSPHATE PHOSPHATASE PTPMT1"/>
    <property type="match status" value="1"/>
</dbReference>
<evidence type="ECO:0000259" key="11">
    <source>
        <dbReference type="PROSITE" id="PS50054"/>
    </source>
</evidence>
<sequence length="347" mass="38881">MYIEELKEEGELQSGEEGNSGVIVSNLESQSIVRSDVKRIVVGVGARVLFYPTLLYNVFRNKLQTEFRWWDKVDEFILLGAVPFPADVPRLKEVGVRGVITLNEPYETLVPSTLYRDHGIDHLTIPTRDYCFAPLLSDICLAVNFIHKNASLGQTTYVHCKAGRGRSTTVVICYLARFVFLRLCVGAQVQCKQMTPDEAYKHVKSIRPRVLLASSQWQAVLEFYHLIVQKDVSFCHIDDPQKEVLGSLHDLIAFDDSSVVVVKESDLDGYDQSIIQSDMGDIWADLSVVCRVRVAGQAALTRISCLWLSYRAKHHSEKISGDDLGVGKGCSLSATHLEGFSVDIHVY</sequence>
<dbReference type="SMART" id="SM00195">
    <property type="entry name" value="DSPc"/>
    <property type="match status" value="1"/>
</dbReference>
<evidence type="ECO:0000256" key="1">
    <source>
        <dbReference type="ARBA" id="ARBA00008601"/>
    </source>
</evidence>
<evidence type="ECO:0000313" key="14">
    <source>
        <dbReference type="Proteomes" id="UP000321393"/>
    </source>
</evidence>
<name>A0A5A7TDM0_CUCMM</name>
<organism evidence="13 14">
    <name type="scientific">Cucumis melo var. makuwa</name>
    <name type="common">Oriental melon</name>
    <dbReference type="NCBI Taxonomy" id="1194695"/>
    <lineage>
        <taxon>Eukaryota</taxon>
        <taxon>Viridiplantae</taxon>
        <taxon>Streptophyta</taxon>
        <taxon>Embryophyta</taxon>
        <taxon>Tracheophyta</taxon>
        <taxon>Spermatophyta</taxon>
        <taxon>Magnoliopsida</taxon>
        <taxon>eudicotyledons</taxon>
        <taxon>Gunneridae</taxon>
        <taxon>Pentapetalae</taxon>
        <taxon>rosids</taxon>
        <taxon>fabids</taxon>
        <taxon>Cucurbitales</taxon>
        <taxon>Cucurbitaceae</taxon>
        <taxon>Benincaseae</taxon>
        <taxon>Cucumis</taxon>
    </lineage>
</organism>
<evidence type="ECO:0000256" key="5">
    <source>
        <dbReference type="ARBA" id="ARBA00023209"/>
    </source>
</evidence>
<comment type="function">
    <text evidence="10">Exhibits phosphatidylglycerophosphate phosphatase activity. Involved in root growth and columella cells organization. May possess protein phosphatase activity.</text>
</comment>
<dbReference type="GO" id="GO:0004721">
    <property type="term" value="F:phosphoprotein phosphatase activity"/>
    <property type="evidence" value="ECO:0007669"/>
    <property type="project" value="InterPro"/>
</dbReference>
<dbReference type="EC" id="3.1.3.27" evidence="8"/>
<dbReference type="InterPro" id="IPR016130">
    <property type="entry name" value="Tyr_Pase_AS"/>
</dbReference>
<dbReference type="Proteomes" id="UP000321393">
    <property type="component" value="Unassembled WGS sequence"/>
</dbReference>
<keyword evidence="3" id="KW-0378">Hydrolase</keyword>
<comment type="caution">
    <text evidence="13">The sequence shown here is derived from an EMBL/GenBank/DDBJ whole genome shotgun (WGS) entry which is preliminary data.</text>
</comment>
<evidence type="ECO:0000256" key="8">
    <source>
        <dbReference type="ARBA" id="ARBA00024224"/>
    </source>
</evidence>
<evidence type="ECO:0000256" key="3">
    <source>
        <dbReference type="ARBA" id="ARBA00022801"/>
    </source>
</evidence>
<dbReference type="PROSITE" id="PS50054">
    <property type="entry name" value="TYR_PHOSPHATASE_DUAL"/>
    <property type="match status" value="1"/>
</dbReference>
<evidence type="ECO:0000259" key="12">
    <source>
        <dbReference type="PROSITE" id="PS50056"/>
    </source>
</evidence>
<evidence type="ECO:0000256" key="6">
    <source>
        <dbReference type="ARBA" id="ARBA00023264"/>
    </source>
</evidence>
<dbReference type="InterPro" id="IPR020422">
    <property type="entry name" value="TYR_PHOSPHATASE_DUAL_dom"/>
</dbReference>
<reference evidence="13 14" key="1">
    <citation type="submission" date="2019-08" db="EMBL/GenBank/DDBJ databases">
        <title>Draft genome sequences of two oriental melons (Cucumis melo L. var makuwa).</title>
        <authorList>
            <person name="Kwon S.-Y."/>
        </authorList>
    </citation>
    <scope>NUCLEOTIDE SEQUENCE [LARGE SCALE GENOMIC DNA]</scope>
    <source>
        <strain evidence="14">cv. SW 3</strain>
        <tissue evidence="13">Leaf</tissue>
    </source>
</reference>
<feature type="domain" description="Tyrosine-protein phosphatase" evidence="11">
    <location>
        <begin position="69"/>
        <end position="229"/>
    </location>
</feature>
<keyword evidence="5" id="KW-0594">Phospholipid biosynthesis</keyword>
<dbReference type="InterPro" id="IPR029021">
    <property type="entry name" value="Prot-tyrosine_phosphatase-like"/>
</dbReference>
<comment type="pathway">
    <text evidence="7">Phospholipid metabolism; phosphatidylglycerol biosynthesis; phosphatidylglycerol from CDP-diacylglycerol: step 2/2.</text>
</comment>
<dbReference type="AlphaFoldDB" id="A0A5A7TDM0"/>
<evidence type="ECO:0000256" key="2">
    <source>
        <dbReference type="ARBA" id="ARBA00022516"/>
    </source>
</evidence>
<dbReference type="PROSITE" id="PS50056">
    <property type="entry name" value="TYR_PHOSPHATASE_2"/>
    <property type="match status" value="1"/>
</dbReference>
<dbReference type="FunFam" id="3.90.190.10:FF:000051">
    <property type="entry name" value="Dual specificity phosphatase domain protein"/>
    <property type="match status" value="1"/>
</dbReference>
<evidence type="ECO:0000256" key="9">
    <source>
        <dbReference type="ARBA" id="ARBA00050944"/>
    </source>
</evidence>
<keyword evidence="2" id="KW-0444">Lipid biosynthesis</keyword>
<dbReference type="GO" id="GO:0048364">
    <property type="term" value="P:root development"/>
    <property type="evidence" value="ECO:0007669"/>
    <property type="project" value="UniProtKB-ARBA"/>
</dbReference>
<evidence type="ECO:0000313" key="13">
    <source>
        <dbReference type="EMBL" id="KAA0041068.1"/>
    </source>
</evidence>
<dbReference type="GO" id="GO:0008962">
    <property type="term" value="F:phosphatidylglycerophosphatase activity"/>
    <property type="evidence" value="ECO:0007669"/>
    <property type="project" value="UniProtKB-EC"/>
</dbReference>
<gene>
    <name evidence="13" type="ORF">E6C27_scaffold477G00400</name>
</gene>
<dbReference type="InterPro" id="IPR044596">
    <property type="entry name" value="PTPMT1-like"/>
</dbReference>
<comment type="catalytic activity">
    <reaction evidence="9">
        <text>a 1,2-diacyl-sn-glycero-3-phospho-(1'-sn-glycero-3'-phosphate) + H2O = a 1,2-diacyl-sn-glycero-3-phospho-(1'-sn-glycerol) + phosphate</text>
        <dbReference type="Rhea" id="RHEA:33751"/>
        <dbReference type="ChEBI" id="CHEBI:15377"/>
        <dbReference type="ChEBI" id="CHEBI:43474"/>
        <dbReference type="ChEBI" id="CHEBI:60110"/>
        <dbReference type="ChEBI" id="CHEBI:64716"/>
        <dbReference type="EC" id="3.1.3.27"/>
    </reaction>
    <physiologicalReaction direction="left-to-right" evidence="9">
        <dbReference type="Rhea" id="RHEA:33752"/>
    </physiologicalReaction>
</comment>
<dbReference type="STRING" id="1194695.A0A5A7TDM0"/>
<evidence type="ECO:0000256" key="10">
    <source>
        <dbReference type="ARBA" id="ARBA00053902"/>
    </source>
</evidence>